<name>A0ABX5EK71_9BACL</name>
<dbReference type="RefSeq" id="WP_106343242.1">
    <property type="nucleotide sequence ID" value="NZ_PVTZ01000016.1"/>
</dbReference>
<comment type="caution">
    <text evidence="1">The sequence shown here is derived from an EMBL/GenBank/DDBJ whole genome shotgun (WGS) entry which is preliminary data.</text>
</comment>
<gene>
    <name evidence="1" type="ORF">CLV36_11674</name>
</gene>
<dbReference type="Proteomes" id="UP000238836">
    <property type="component" value="Unassembled WGS sequence"/>
</dbReference>
<dbReference type="EMBL" id="PVTZ01000016">
    <property type="protein sequence ID" value="PRZ12193.1"/>
    <property type="molecule type" value="Genomic_DNA"/>
</dbReference>
<protein>
    <submittedName>
        <fullName evidence="1">Uncharacterized protein</fullName>
    </submittedName>
</protein>
<accession>A0ABX5EK71</accession>
<sequence length="100" mass="11104">MTKKATACLPFIHSQVGSTSYKKEHKSVITAFLCRRQSGDKVCLIYEPTAPKRLSHRITCPSAFKIFFSIPTHQPNLSDTPEGNANNAAISFIQLLINLI</sequence>
<evidence type="ECO:0000313" key="2">
    <source>
        <dbReference type="Proteomes" id="UP000238836"/>
    </source>
</evidence>
<keyword evidence="2" id="KW-1185">Reference proteome</keyword>
<evidence type="ECO:0000313" key="1">
    <source>
        <dbReference type="EMBL" id="PRZ12193.1"/>
    </source>
</evidence>
<organism evidence="1 2">
    <name type="scientific">Laceyella sediminis</name>
    <dbReference type="NCBI Taxonomy" id="573074"/>
    <lineage>
        <taxon>Bacteria</taxon>
        <taxon>Bacillati</taxon>
        <taxon>Bacillota</taxon>
        <taxon>Bacilli</taxon>
        <taxon>Bacillales</taxon>
        <taxon>Thermoactinomycetaceae</taxon>
        <taxon>Laceyella</taxon>
    </lineage>
</organism>
<reference evidence="1 2" key="1">
    <citation type="submission" date="2018-03" db="EMBL/GenBank/DDBJ databases">
        <title>Genomic Encyclopedia of Archaeal and Bacterial Type Strains, Phase II (KMG-II): from individual species to whole genera.</title>
        <authorList>
            <person name="Goeker M."/>
        </authorList>
    </citation>
    <scope>NUCLEOTIDE SEQUENCE [LARGE SCALE GENOMIC DNA]</scope>
    <source>
        <strain evidence="1 2">RHA1</strain>
    </source>
</reference>
<proteinExistence type="predicted"/>